<feature type="signal peptide" evidence="1">
    <location>
        <begin position="1"/>
        <end position="21"/>
    </location>
</feature>
<evidence type="ECO:0008006" key="4">
    <source>
        <dbReference type="Google" id="ProtNLM"/>
    </source>
</evidence>
<proteinExistence type="predicted"/>
<sequence length="112" mass="12228">MRKISLVVVAAMLLSAGNLLANNTNDEDKPSKTLITQISKLLSKNTLTESEVDAKAYVRFTVNAENEIVVLSVKTENAVVESFVKAGLNYQKVDVTKMIAGKVYVMPVRIKG</sequence>
<gene>
    <name evidence="2" type="ORF">CLV91_2424</name>
</gene>
<comment type="caution">
    <text evidence="2">The sequence shown here is derived from an EMBL/GenBank/DDBJ whole genome shotgun (WGS) entry which is preliminary data.</text>
</comment>
<keyword evidence="1" id="KW-0732">Signal</keyword>
<feature type="chain" id="PRO_5019822784" description="TonB-like protein" evidence="1">
    <location>
        <begin position="22"/>
        <end position="112"/>
    </location>
</feature>
<protein>
    <recommendedName>
        <fullName evidence="4">TonB-like protein</fullName>
    </recommendedName>
</protein>
<evidence type="ECO:0000313" key="2">
    <source>
        <dbReference type="EMBL" id="RKR12298.1"/>
    </source>
</evidence>
<evidence type="ECO:0000256" key="1">
    <source>
        <dbReference type="SAM" id="SignalP"/>
    </source>
</evidence>
<dbReference type="EMBL" id="RBIQ01000009">
    <property type="protein sequence ID" value="RKR12298.1"/>
    <property type="molecule type" value="Genomic_DNA"/>
</dbReference>
<dbReference type="Proteomes" id="UP000269412">
    <property type="component" value="Unassembled WGS sequence"/>
</dbReference>
<name>A0A495E5U8_9FLAO</name>
<dbReference type="AlphaFoldDB" id="A0A495E5U8"/>
<accession>A0A495E5U8</accession>
<dbReference type="OrthoDB" id="1376285at2"/>
<keyword evidence="3" id="KW-1185">Reference proteome</keyword>
<reference evidence="2 3" key="1">
    <citation type="submission" date="2018-10" db="EMBL/GenBank/DDBJ databases">
        <title>Genomic Encyclopedia of Archaeal and Bacterial Type Strains, Phase II (KMG-II): from individual species to whole genera.</title>
        <authorList>
            <person name="Goeker M."/>
        </authorList>
    </citation>
    <scope>NUCLEOTIDE SEQUENCE [LARGE SCALE GENOMIC DNA]</scope>
    <source>
        <strain evidence="2 3">DSM 25230</strain>
    </source>
</reference>
<organism evidence="2 3">
    <name type="scientific">Maribacter vaceletii</name>
    <dbReference type="NCBI Taxonomy" id="1206816"/>
    <lineage>
        <taxon>Bacteria</taxon>
        <taxon>Pseudomonadati</taxon>
        <taxon>Bacteroidota</taxon>
        <taxon>Flavobacteriia</taxon>
        <taxon>Flavobacteriales</taxon>
        <taxon>Flavobacteriaceae</taxon>
        <taxon>Maribacter</taxon>
    </lineage>
</organism>
<dbReference type="RefSeq" id="WP_121068235.1">
    <property type="nucleotide sequence ID" value="NZ_RBIQ01000009.1"/>
</dbReference>
<evidence type="ECO:0000313" key="3">
    <source>
        <dbReference type="Proteomes" id="UP000269412"/>
    </source>
</evidence>